<dbReference type="Gene3D" id="3.40.50.720">
    <property type="entry name" value="NAD(P)-binding Rossmann-like Domain"/>
    <property type="match status" value="1"/>
</dbReference>
<dbReference type="Pfam" id="PF13460">
    <property type="entry name" value="NAD_binding_10"/>
    <property type="match status" value="1"/>
</dbReference>
<proteinExistence type="predicted"/>
<reference evidence="3" key="1">
    <citation type="submission" date="2016-10" db="EMBL/GenBank/DDBJ databases">
        <authorList>
            <person name="Varghese N."/>
            <person name="Submissions S."/>
        </authorList>
    </citation>
    <scope>NUCLEOTIDE SEQUENCE [LARGE SCALE GENOMIC DNA]</scope>
    <source>
        <strain evidence="3">ATCC 25963</strain>
    </source>
</reference>
<dbReference type="EMBL" id="FOMX01000009">
    <property type="protein sequence ID" value="SFE16308.1"/>
    <property type="molecule type" value="Genomic_DNA"/>
</dbReference>
<dbReference type="PANTHER" id="PTHR43162">
    <property type="match status" value="1"/>
</dbReference>
<sequence>MLVVVTGATGKVGRPLVEALLAAGHRVRALTRDPRRARLPAGVEVVGGDLGASESLREVFAGAEAVHLITFHGDDFAPLTNGEEIAALLREAGVRRVTVLKGDVSRSPLEEAIVASGLEWTLLAPVEFMANTLEWAEAIRKDGVVREGFAAMKSALVHEADIAAVAATALTSEGHAGHEYLITGPEALTPAERVQILGEVLGRPLEFVELSDEEVIAGWRAAGFGDGDIAFFFKMRTAPPAAGYTALPTVEQVTGRPARAFAQWVREHAGAFA</sequence>
<dbReference type="PANTHER" id="PTHR43162:SF1">
    <property type="entry name" value="PRESTALK A DIFFERENTIATION PROTEIN A"/>
    <property type="match status" value="1"/>
</dbReference>
<name>A0A1I1YBE3_9BACT</name>
<protein>
    <submittedName>
        <fullName evidence="2">Uncharacterized conserved protein YbjT, contains NAD(P)-binding and DUF2867 domains</fullName>
    </submittedName>
</protein>
<organism evidence="2 3">
    <name type="scientific">Nannocystis exedens</name>
    <dbReference type="NCBI Taxonomy" id="54"/>
    <lineage>
        <taxon>Bacteria</taxon>
        <taxon>Pseudomonadati</taxon>
        <taxon>Myxococcota</taxon>
        <taxon>Polyangia</taxon>
        <taxon>Nannocystales</taxon>
        <taxon>Nannocystaceae</taxon>
        <taxon>Nannocystis</taxon>
    </lineage>
</organism>
<evidence type="ECO:0000259" key="1">
    <source>
        <dbReference type="Pfam" id="PF13460"/>
    </source>
</evidence>
<dbReference type="AlphaFoldDB" id="A0A1I1YBE3"/>
<dbReference type="RefSeq" id="WP_096329910.1">
    <property type="nucleotide sequence ID" value="NZ_FOMX01000009.1"/>
</dbReference>
<dbReference type="SUPFAM" id="SSF51735">
    <property type="entry name" value="NAD(P)-binding Rossmann-fold domains"/>
    <property type="match status" value="1"/>
</dbReference>
<dbReference type="InterPro" id="IPR036291">
    <property type="entry name" value="NAD(P)-bd_dom_sf"/>
</dbReference>
<dbReference type="InterPro" id="IPR051604">
    <property type="entry name" value="Ergot_Alk_Oxidoreductase"/>
</dbReference>
<dbReference type="InterPro" id="IPR016040">
    <property type="entry name" value="NAD(P)-bd_dom"/>
</dbReference>
<accession>A0A1I1YBE3</accession>
<dbReference type="Gene3D" id="3.90.25.10">
    <property type="entry name" value="UDP-galactose 4-epimerase, domain 1"/>
    <property type="match status" value="1"/>
</dbReference>
<evidence type="ECO:0000313" key="3">
    <source>
        <dbReference type="Proteomes" id="UP000199400"/>
    </source>
</evidence>
<gene>
    <name evidence="2" type="ORF">SAMN02745121_03264</name>
</gene>
<dbReference type="Proteomes" id="UP000199400">
    <property type="component" value="Unassembled WGS sequence"/>
</dbReference>
<keyword evidence="3" id="KW-1185">Reference proteome</keyword>
<feature type="domain" description="NAD(P)-binding" evidence="1">
    <location>
        <begin position="7"/>
        <end position="99"/>
    </location>
</feature>
<dbReference type="STRING" id="54.SAMN02745121_03264"/>
<dbReference type="OrthoDB" id="267890at2"/>
<evidence type="ECO:0000313" key="2">
    <source>
        <dbReference type="EMBL" id="SFE16308.1"/>
    </source>
</evidence>